<evidence type="ECO:0000313" key="8">
    <source>
        <dbReference type="Proteomes" id="UP001596447"/>
    </source>
</evidence>
<sequence length="356" mass="37457">MRGYVARIRQVARAVYRELRAENVTFMAGSIAYHAFVSVLPFLALVLVVVAAFGGEQRATAIVRFTEAYLTPSTQNLLTDAAEKAASDAGVSVVGGVALLWGTSKIFRGLDQAFSDIYETQAANTPLDQAQDAAIVALALGLAVVAVGLVREIVTLPGGGPLEPFVNVTLLGVGLAVAFLPLYYVFPDADVTVREILPGAAFAGLGWAVLETAFRVYAQRAGGASELYGFVGAILALLTFFYFSGLLLLAGAALNAVLAGRSEDVAAIDWELDVPTGETADRETSVSLPTAALDDLDAALSTDEPVTVTVVDGEDAETVTLPPPTEVAVEEYAVRRPSWLGGGESESVVTLRWEEE</sequence>
<name>A0ABD5Z8Z3_9EURY</name>
<keyword evidence="2" id="KW-1003">Cell membrane</keyword>
<dbReference type="Proteomes" id="UP001596447">
    <property type="component" value="Unassembled WGS sequence"/>
</dbReference>
<feature type="transmembrane region" description="Helical" evidence="6">
    <location>
        <begin position="230"/>
        <end position="254"/>
    </location>
</feature>
<dbReference type="PANTHER" id="PTHR30213">
    <property type="entry name" value="INNER MEMBRANE PROTEIN YHJD"/>
    <property type="match status" value="1"/>
</dbReference>
<evidence type="ECO:0000256" key="3">
    <source>
        <dbReference type="ARBA" id="ARBA00022692"/>
    </source>
</evidence>
<keyword evidence="4 6" id="KW-1133">Transmembrane helix</keyword>
<dbReference type="AlphaFoldDB" id="A0ABD5Z8Z3"/>
<organism evidence="7 8">
    <name type="scientific">Halospeciosus flavus</name>
    <dbReference type="NCBI Taxonomy" id="3032283"/>
    <lineage>
        <taxon>Archaea</taxon>
        <taxon>Methanobacteriati</taxon>
        <taxon>Methanobacteriota</taxon>
        <taxon>Stenosarchaea group</taxon>
        <taxon>Halobacteria</taxon>
        <taxon>Halobacteriales</taxon>
        <taxon>Halobacteriaceae</taxon>
        <taxon>Halospeciosus</taxon>
    </lineage>
</organism>
<dbReference type="GO" id="GO:0005886">
    <property type="term" value="C:plasma membrane"/>
    <property type="evidence" value="ECO:0007669"/>
    <property type="project" value="UniProtKB-SubCell"/>
</dbReference>
<dbReference type="Pfam" id="PF03631">
    <property type="entry name" value="Virul_fac_BrkB"/>
    <property type="match status" value="1"/>
</dbReference>
<feature type="transmembrane region" description="Helical" evidence="6">
    <location>
        <begin position="31"/>
        <end position="54"/>
    </location>
</feature>
<evidence type="ECO:0000256" key="4">
    <source>
        <dbReference type="ARBA" id="ARBA00022989"/>
    </source>
</evidence>
<feature type="transmembrane region" description="Helical" evidence="6">
    <location>
        <begin position="165"/>
        <end position="184"/>
    </location>
</feature>
<comment type="subcellular location">
    <subcellularLocation>
        <location evidence="1">Cell membrane</location>
        <topology evidence="1">Multi-pass membrane protein</topology>
    </subcellularLocation>
</comment>
<keyword evidence="3 6" id="KW-0812">Transmembrane</keyword>
<evidence type="ECO:0000256" key="1">
    <source>
        <dbReference type="ARBA" id="ARBA00004651"/>
    </source>
</evidence>
<keyword evidence="5 6" id="KW-0472">Membrane</keyword>
<dbReference type="EMBL" id="JBHTAR010000011">
    <property type="protein sequence ID" value="MFC7201714.1"/>
    <property type="molecule type" value="Genomic_DNA"/>
</dbReference>
<evidence type="ECO:0000256" key="2">
    <source>
        <dbReference type="ARBA" id="ARBA00022475"/>
    </source>
</evidence>
<feature type="transmembrane region" description="Helical" evidence="6">
    <location>
        <begin position="196"/>
        <end position="218"/>
    </location>
</feature>
<protein>
    <submittedName>
        <fullName evidence="7">YihY/virulence factor BrkB family protein</fullName>
    </submittedName>
</protein>
<dbReference type="InterPro" id="IPR017039">
    <property type="entry name" value="Virul_fac_BrkB"/>
</dbReference>
<dbReference type="PANTHER" id="PTHR30213:SF0">
    <property type="entry name" value="UPF0761 MEMBRANE PROTEIN YIHY"/>
    <property type="match status" value="1"/>
</dbReference>
<feature type="transmembrane region" description="Helical" evidence="6">
    <location>
        <begin position="133"/>
        <end position="153"/>
    </location>
</feature>
<comment type="caution">
    <text evidence="7">The sequence shown here is derived from an EMBL/GenBank/DDBJ whole genome shotgun (WGS) entry which is preliminary data.</text>
</comment>
<dbReference type="NCBIfam" id="TIGR00765">
    <property type="entry name" value="yihY_not_rbn"/>
    <property type="match status" value="1"/>
</dbReference>
<evidence type="ECO:0000256" key="6">
    <source>
        <dbReference type="SAM" id="Phobius"/>
    </source>
</evidence>
<keyword evidence="8" id="KW-1185">Reference proteome</keyword>
<proteinExistence type="predicted"/>
<gene>
    <name evidence="7" type="ORF">ACFQJ9_20260</name>
</gene>
<dbReference type="RefSeq" id="WP_279528451.1">
    <property type="nucleotide sequence ID" value="NZ_CP122312.1"/>
</dbReference>
<reference evidence="7 8" key="1">
    <citation type="journal article" date="2019" name="Int. J. Syst. Evol. Microbiol.">
        <title>The Global Catalogue of Microorganisms (GCM) 10K type strain sequencing project: providing services to taxonomists for standard genome sequencing and annotation.</title>
        <authorList>
            <consortium name="The Broad Institute Genomics Platform"/>
            <consortium name="The Broad Institute Genome Sequencing Center for Infectious Disease"/>
            <person name="Wu L."/>
            <person name="Ma J."/>
        </authorList>
    </citation>
    <scope>NUCLEOTIDE SEQUENCE [LARGE SCALE GENOMIC DNA]</scope>
    <source>
        <strain evidence="7 8">XZGYJ-43</strain>
    </source>
</reference>
<evidence type="ECO:0000313" key="7">
    <source>
        <dbReference type="EMBL" id="MFC7201714.1"/>
    </source>
</evidence>
<evidence type="ECO:0000256" key="5">
    <source>
        <dbReference type="ARBA" id="ARBA00023136"/>
    </source>
</evidence>
<accession>A0ABD5Z8Z3</accession>